<dbReference type="InterPro" id="IPR036922">
    <property type="entry name" value="Rieske_2Fe-2S_sf"/>
</dbReference>
<dbReference type="Proteomes" id="UP000468901">
    <property type="component" value="Unassembled WGS sequence"/>
</dbReference>
<evidence type="ECO:0000256" key="2">
    <source>
        <dbReference type="ARBA" id="ARBA00022723"/>
    </source>
</evidence>
<dbReference type="EMBL" id="WESC01000002">
    <property type="protein sequence ID" value="KAB7742298.1"/>
    <property type="molecule type" value="Genomic_DNA"/>
</dbReference>
<protein>
    <submittedName>
        <fullName evidence="6">Rieske 2Fe-2S domain-containing protein</fullName>
    </submittedName>
</protein>
<organism evidence="6 7">
    <name type="scientific">Parvibaculum sedimenti</name>
    <dbReference type="NCBI Taxonomy" id="2608632"/>
    <lineage>
        <taxon>Bacteria</taxon>
        <taxon>Pseudomonadati</taxon>
        <taxon>Pseudomonadota</taxon>
        <taxon>Alphaproteobacteria</taxon>
        <taxon>Hyphomicrobiales</taxon>
        <taxon>Parvibaculaceae</taxon>
        <taxon>Parvibaculum</taxon>
    </lineage>
</organism>
<keyword evidence="1" id="KW-0001">2Fe-2S</keyword>
<dbReference type="InterPro" id="IPR017941">
    <property type="entry name" value="Rieske_2Fe-2S"/>
</dbReference>
<feature type="domain" description="Rieske" evidence="5">
    <location>
        <begin position="7"/>
        <end position="112"/>
    </location>
</feature>
<accession>A0A6N6VLS1</accession>
<dbReference type="CDD" id="cd03467">
    <property type="entry name" value="Rieske"/>
    <property type="match status" value="1"/>
</dbReference>
<evidence type="ECO:0000256" key="4">
    <source>
        <dbReference type="ARBA" id="ARBA00023014"/>
    </source>
</evidence>
<evidence type="ECO:0000256" key="3">
    <source>
        <dbReference type="ARBA" id="ARBA00023004"/>
    </source>
</evidence>
<evidence type="ECO:0000259" key="5">
    <source>
        <dbReference type="PROSITE" id="PS51296"/>
    </source>
</evidence>
<dbReference type="Pfam" id="PF00355">
    <property type="entry name" value="Rieske"/>
    <property type="match status" value="1"/>
</dbReference>
<name>A0A6N6VLS1_9HYPH</name>
<dbReference type="SUPFAM" id="SSF50022">
    <property type="entry name" value="ISP domain"/>
    <property type="match status" value="1"/>
</dbReference>
<dbReference type="PANTHER" id="PTHR40261">
    <property type="match status" value="1"/>
</dbReference>
<evidence type="ECO:0000313" key="7">
    <source>
        <dbReference type="Proteomes" id="UP000468901"/>
    </source>
</evidence>
<keyword evidence="3" id="KW-0408">Iron</keyword>
<keyword evidence="2" id="KW-0479">Metal-binding</keyword>
<keyword evidence="7" id="KW-1185">Reference proteome</keyword>
<gene>
    <name evidence="6" type="ORF">F2P47_03280</name>
</gene>
<evidence type="ECO:0000313" key="6">
    <source>
        <dbReference type="EMBL" id="KAB7742298.1"/>
    </source>
</evidence>
<dbReference type="GO" id="GO:0046872">
    <property type="term" value="F:metal ion binding"/>
    <property type="evidence" value="ECO:0007669"/>
    <property type="project" value="UniProtKB-KW"/>
</dbReference>
<sequence length="123" mass="13610">MRPPPGTPLCPFDSLDDPGAKGFSFGKGQTRFDMFLVRSKGEARAYLNECPHAHARLDNWPDKFLTLDETRIICGVHAALFRIEDGFCVSGPCAGKHLTLVPIEIVDGMISIAPEDQLARNRR</sequence>
<reference evidence="6 7" key="1">
    <citation type="submission" date="2019-09" db="EMBL/GenBank/DDBJ databases">
        <title>Parvibaculum sedimenti sp. nov., isolated from sediment.</title>
        <authorList>
            <person name="Wang Y."/>
        </authorList>
    </citation>
    <scope>NUCLEOTIDE SEQUENCE [LARGE SCALE GENOMIC DNA]</scope>
    <source>
        <strain evidence="6 7">HXT-9</strain>
    </source>
</reference>
<comment type="caution">
    <text evidence="6">The sequence shown here is derived from an EMBL/GenBank/DDBJ whole genome shotgun (WGS) entry which is preliminary data.</text>
</comment>
<dbReference type="Gene3D" id="2.102.10.10">
    <property type="entry name" value="Rieske [2Fe-2S] iron-sulphur domain"/>
    <property type="match status" value="1"/>
</dbReference>
<dbReference type="PANTHER" id="PTHR40261:SF1">
    <property type="entry name" value="RIESKE DOMAIN-CONTAINING PROTEIN"/>
    <property type="match status" value="1"/>
</dbReference>
<dbReference type="GO" id="GO:0051537">
    <property type="term" value="F:2 iron, 2 sulfur cluster binding"/>
    <property type="evidence" value="ECO:0007669"/>
    <property type="project" value="UniProtKB-KW"/>
</dbReference>
<evidence type="ECO:0000256" key="1">
    <source>
        <dbReference type="ARBA" id="ARBA00022714"/>
    </source>
</evidence>
<proteinExistence type="predicted"/>
<keyword evidence="4" id="KW-0411">Iron-sulfur</keyword>
<dbReference type="PROSITE" id="PS51296">
    <property type="entry name" value="RIESKE"/>
    <property type="match status" value="1"/>
</dbReference>
<dbReference type="AlphaFoldDB" id="A0A6N6VLS1"/>
<dbReference type="RefSeq" id="WP_152214720.1">
    <property type="nucleotide sequence ID" value="NZ_JBAQYD010000247.1"/>
</dbReference>